<evidence type="ECO:0000256" key="11">
    <source>
        <dbReference type="SAM" id="Phobius"/>
    </source>
</evidence>
<feature type="compositionally biased region" description="Basic and acidic residues" evidence="10">
    <location>
        <begin position="124"/>
        <end position="149"/>
    </location>
</feature>
<keyword evidence="3" id="KW-0808">Transferase</keyword>
<keyword evidence="5" id="KW-0256">Endoplasmic reticulum</keyword>
<dbReference type="PANTHER" id="PTHR12560">
    <property type="entry name" value="LONGEVITY ASSURANCE FACTOR 1 LAG1"/>
    <property type="match status" value="1"/>
</dbReference>
<gene>
    <name evidence="13" type="ORF">UCRPC4_g00760</name>
</gene>
<proteinExistence type="inferred from homology"/>
<feature type="compositionally biased region" description="Basic and acidic residues" evidence="10">
    <location>
        <begin position="194"/>
        <end position="204"/>
    </location>
</feature>
<sequence length="540" mass="60746">MSFSRSSFLRSGFRSSSFRPHIARAQPQAFRQGLRRGYATEGSHKKGSDLPWAIGSIAFTIPAAGYLLASGPDTPAHVVPPPAGEKQDVPSPEKKGTWADLEKAQDEGDDDEGKEESSNDEGDDSSKADSGEDKPKEDKKDEDKPQEEGEKSDDEGPEKTKGVASAGGQPSEKHEGSSKVERKPTDPTSGAQHPDLDSDEKSPDSPDGPPMYGKGKRDIAFVAFYTIVLSFTREFLMQRVIRPIAGKCGIKGKAKTARFMEQVYTAMYFAVFGPFGLYVMRQSPLWYFETTPMFEGFPHRKHEFLFKAYYLLQASYWAQQAIVIMLQLEKPRKDFKELVGHHIITLALIGLSYRFHFTYMGLAVYITHDISDFFLATSKTLNYLDSVIVGPYFALFIGAWVYLRHYLNLRILWATLTEFRTVGPYELNWETQQYKCWISQVITFSLLASLQAVNLFWLYLIVRIAKNYVFNSGLADERSDDEEENEEGEQQFIDDKSSKKILEKKTDMATDSPVVLVNGKPIEADAASTGADGIKQRKKR</sequence>
<feature type="compositionally biased region" description="Acidic residues" evidence="10">
    <location>
        <begin position="479"/>
        <end position="489"/>
    </location>
</feature>
<keyword evidence="14" id="KW-1185">Reference proteome</keyword>
<evidence type="ECO:0000256" key="7">
    <source>
        <dbReference type="ARBA" id="ARBA00023136"/>
    </source>
</evidence>
<feature type="transmembrane region" description="Helical" evidence="11">
    <location>
        <begin position="263"/>
        <end position="280"/>
    </location>
</feature>
<evidence type="ECO:0000256" key="2">
    <source>
        <dbReference type="ARBA" id="ARBA00009808"/>
    </source>
</evidence>
<feature type="compositionally biased region" description="Acidic residues" evidence="10">
    <location>
        <begin position="107"/>
        <end position="123"/>
    </location>
</feature>
<dbReference type="EMBL" id="LCWF01000019">
    <property type="protein sequence ID" value="KKY27916.1"/>
    <property type="molecule type" value="Genomic_DNA"/>
</dbReference>
<evidence type="ECO:0000256" key="3">
    <source>
        <dbReference type="ARBA" id="ARBA00022679"/>
    </source>
</evidence>
<dbReference type="OrthoDB" id="3053196at2759"/>
<feature type="domain" description="TLC" evidence="12">
    <location>
        <begin position="254"/>
        <end position="470"/>
    </location>
</feature>
<name>A0A0G2F0U6_PHACM</name>
<evidence type="ECO:0000313" key="14">
    <source>
        <dbReference type="Proteomes" id="UP000053317"/>
    </source>
</evidence>
<feature type="region of interest" description="Disordered" evidence="10">
    <location>
        <begin position="479"/>
        <end position="499"/>
    </location>
</feature>
<evidence type="ECO:0000256" key="5">
    <source>
        <dbReference type="ARBA" id="ARBA00022824"/>
    </source>
</evidence>
<evidence type="ECO:0000256" key="9">
    <source>
        <dbReference type="PROSITE-ProRule" id="PRU00205"/>
    </source>
</evidence>
<accession>A0A0G2F0U6</accession>
<dbReference type="GO" id="GO:0050291">
    <property type="term" value="F:sphingosine N-acyltransferase activity"/>
    <property type="evidence" value="ECO:0007669"/>
    <property type="project" value="InterPro"/>
</dbReference>
<protein>
    <submittedName>
        <fullName evidence="13">Putative ceramide synthase membrane component</fullName>
    </submittedName>
</protein>
<feature type="region of interest" description="Disordered" evidence="10">
    <location>
        <begin position="68"/>
        <end position="213"/>
    </location>
</feature>
<comment type="similarity">
    <text evidence="2">Belongs to the sphingosine N-acyltransferase family.</text>
</comment>
<dbReference type="InterPro" id="IPR006634">
    <property type="entry name" value="TLC-dom"/>
</dbReference>
<comment type="subcellular location">
    <subcellularLocation>
        <location evidence="1">Endoplasmic reticulum membrane</location>
        <topology evidence="1">Multi-pass membrane protein</topology>
    </subcellularLocation>
</comment>
<keyword evidence="7 9" id="KW-0472">Membrane</keyword>
<evidence type="ECO:0000256" key="8">
    <source>
        <dbReference type="ARBA" id="ARBA00023180"/>
    </source>
</evidence>
<feature type="transmembrane region" description="Helical" evidence="11">
    <location>
        <begin position="441"/>
        <end position="462"/>
    </location>
</feature>
<keyword evidence="4 9" id="KW-0812">Transmembrane</keyword>
<dbReference type="PROSITE" id="PS50922">
    <property type="entry name" value="TLC"/>
    <property type="match status" value="1"/>
</dbReference>
<evidence type="ECO:0000256" key="4">
    <source>
        <dbReference type="ARBA" id="ARBA00022692"/>
    </source>
</evidence>
<evidence type="ECO:0000259" key="12">
    <source>
        <dbReference type="PROSITE" id="PS50922"/>
    </source>
</evidence>
<keyword evidence="8" id="KW-0325">Glycoprotein</keyword>
<evidence type="ECO:0000256" key="6">
    <source>
        <dbReference type="ARBA" id="ARBA00022989"/>
    </source>
</evidence>
<dbReference type="SMART" id="SM00724">
    <property type="entry name" value="TLC"/>
    <property type="match status" value="1"/>
</dbReference>
<dbReference type="Pfam" id="PF03798">
    <property type="entry name" value="TRAM_LAG1_CLN8"/>
    <property type="match status" value="1"/>
</dbReference>
<dbReference type="AlphaFoldDB" id="A0A0G2F0U6"/>
<dbReference type="PANTHER" id="PTHR12560:SF11">
    <property type="entry name" value="CERAMIDE SYNTHASE LAC1-RELATED"/>
    <property type="match status" value="1"/>
</dbReference>
<feature type="transmembrane region" description="Helical" evidence="11">
    <location>
        <begin position="219"/>
        <end position="236"/>
    </location>
</feature>
<feature type="transmembrane region" description="Helical" evidence="11">
    <location>
        <begin position="386"/>
        <end position="403"/>
    </location>
</feature>
<keyword evidence="6 11" id="KW-1133">Transmembrane helix</keyword>
<comment type="caution">
    <text evidence="13">The sequence shown here is derived from an EMBL/GenBank/DDBJ whole genome shotgun (WGS) entry which is preliminary data.</text>
</comment>
<reference evidence="13 14" key="2">
    <citation type="submission" date="2015-05" db="EMBL/GenBank/DDBJ databases">
        <authorList>
            <person name="Morales-Cruz A."/>
            <person name="Amrine K.C."/>
            <person name="Cantu D."/>
        </authorList>
    </citation>
    <scope>NUCLEOTIDE SEQUENCE [LARGE SCALE GENOMIC DNA]</scope>
    <source>
        <strain evidence="13">UCRPC4</strain>
    </source>
</reference>
<reference evidence="13 14" key="1">
    <citation type="submission" date="2015-05" db="EMBL/GenBank/DDBJ databases">
        <title>Distinctive expansion of gene families associated with plant cell wall degradation and secondary metabolism in the genomes of grapevine trunk pathogens.</title>
        <authorList>
            <person name="Lawrence D.P."/>
            <person name="Travadon R."/>
            <person name="Rolshausen P.E."/>
            <person name="Baumgartner K."/>
        </authorList>
    </citation>
    <scope>NUCLEOTIDE SEQUENCE [LARGE SCALE GENOMIC DNA]</scope>
    <source>
        <strain evidence="13">UCRPC4</strain>
    </source>
</reference>
<feature type="transmembrane region" description="Helical" evidence="11">
    <location>
        <begin position="338"/>
        <end position="366"/>
    </location>
</feature>
<dbReference type="GO" id="GO:0005789">
    <property type="term" value="C:endoplasmic reticulum membrane"/>
    <property type="evidence" value="ECO:0007669"/>
    <property type="project" value="UniProtKB-SubCell"/>
</dbReference>
<feature type="compositionally biased region" description="Basic and acidic residues" evidence="10">
    <location>
        <begin position="85"/>
        <end position="106"/>
    </location>
</feature>
<dbReference type="InterPro" id="IPR016439">
    <property type="entry name" value="Lag1/Lac1-like"/>
</dbReference>
<dbReference type="GO" id="GO:0046513">
    <property type="term" value="P:ceramide biosynthetic process"/>
    <property type="evidence" value="ECO:0007669"/>
    <property type="project" value="InterPro"/>
</dbReference>
<evidence type="ECO:0000256" key="10">
    <source>
        <dbReference type="SAM" id="MobiDB-lite"/>
    </source>
</evidence>
<feature type="compositionally biased region" description="Basic and acidic residues" evidence="10">
    <location>
        <begin position="171"/>
        <end position="185"/>
    </location>
</feature>
<evidence type="ECO:0000313" key="13">
    <source>
        <dbReference type="EMBL" id="KKY27916.1"/>
    </source>
</evidence>
<evidence type="ECO:0000256" key="1">
    <source>
        <dbReference type="ARBA" id="ARBA00004477"/>
    </source>
</evidence>
<dbReference type="Proteomes" id="UP000053317">
    <property type="component" value="Unassembled WGS sequence"/>
</dbReference>
<organism evidence="13 14">
    <name type="scientific">Phaeomoniella chlamydospora</name>
    <name type="common">Phaeoacremonium chlamydosporum</name>
    <dbReference type="NCBI Taxonomy" id="158046"/>
    <lineage>
        <taxon>Eukaryota</taxon>
        <taxon>Fungi</taxon>
        <taxon>Dikarya</taxon>
        <taxon>Ascomycota</taxon>
        <taxon>Pezizomycotina</taxon>
        <taxon>Eurotiomycetes</taxon>
        <taxon>Chaetothyriomycetidae</taxon>
        <taxon>Phaeomoniellales</taxon>
        <taxon>Phaeomoniellaceae</taxon>
        <taxon>Phaeomoniella</taxon>
    </lineage>
</organism>